<protein>
    <submittedName>
        <fullName evidence="2">Uncharacterized protein</fullName>
    </submittedName>
</protein>
<keyword evidence="1" id="KW-0812">Transmembrane</keyword>
<dbReference type="RefSeq" id="WP_284339190.1">
    <property type="nucleotide sequence ID" value="NZ_BSNS01000006.1"/>
</dbReference>
<keyword evidence="3" id="KW-1185">Reference proteome</keyword>
<comment type="caution">
    <text evidence="2">The sequence shown here is derived from an EMBL/GenBank/DDBJ whole genome shotgun (WGS) entry which is preliminary data.</text>
</comment>
<evidence type="ECO:0000256" key="1">
    <source>
        <dbReference type="SAM" id="Phobius"/>
    </source>
</evidence>
<sequence>MDWLWQAALNLLLGWVPTWAWVILAGFVIGWAWKTFGWQGVFGGLIALLTLGAYRQGWRDGGAGRAPMVPPAPPPRPQPARKIRTLWDIINGR</sequence>
<evidence type="ECO:0000313" key="2">
    <source>
        <dbReference type="EMBL" id="GLQ53742.1"/>
    </source>
</evidence>
<accession>A0ABQ5W169</accession>
<feature type="transmembrane region" description="Helical" evidence="1">
    <location>
        <begin position="7"/>
        <end position="30"/>
    </location>
</feature>
<name>A0ABQ5W169_9HYPH</name>
<keyword evidence="1" id="KW-1133">Transmembrane helix</keyword>
<feature type="transmembrane region" description="Helical" evidence="1">
    <location>
        <begin position="36"/>
        <end position="54"/>
    </location>
</feature>
<keyword evidence="1" id="KW-0472">Membrane</keyword>
<reference evidence="3" key="1">
    <citation type="journal article" date="2019" name="Int. J. Syst. Evol. Microbiol.">
        <title>The Global Catalogue of Microorganisms (GCM) 10K type strain sequencing project: providing services to taxonomists for standard genome sequencing and annotation.</title>
        <authorList>
            <consortium name="The Broad Institute Genomics Platform"/>
            <consortium name="The Broad Institute Genome Sequencing Center for Infectious Disease"/>
            <person name="Wu L."/>
            <person name="Ma J."/>
        </authorList>
    </citation>
    <scope>NUCLEOTIDE SEQUENCE [LARGE SCALE GENOMIC DNA]</scope>
    <source>
        <strain evidence="3">NBRC 112416</strain>
    </source>
</reference>
<dbReference type="EMBL" id="BSNS01000006">
    <property type="protein sequence ID" value="GLQ53742.1"/>
    <property type="molecule type" value="Genomic_DNA"/>
</dbReference>
<organism evidence="2 3">
    <name type="scientific">Devosia nitrariae</name>
    <dbReference type="NCBI Taxonomy" id="2071872"/>
    <lineage>
        <taxon>Bacteria</taxon>
        <taxon>Pseudomonadati</taxon>
        <taxon>Pseudomonadota</taxon>
        <taxon>Alphaproteobacteria</taxon>
        <taxon>Hyphomicrobiales</taxon>
        <taxon>Devosiaceae</taxon>
        <taxon>Devosia</taxon>
    </lineage>
</organism>
<evidence type="ECO:0000313" key="3">
    <source>
        <dbReference type="Proteomes" id="UP001156691"/>
    </source>
</evidence>
<gene>
    <name evidence="2" type="ORF">GCM10010862_10010</name>
</gene>
<dbReference type="Proteomes" id="UP001156691">
    <property type="component" value="Unassembled WGS sequence"/>
</dbReference>
<proteinExistence type="predicted"/>